<dbReference type="Pfam" id="PF19289">
    <property type="entry name" value="PmbA_TldD_3rd"/>
    <property type="match status" value="1"/>
</dbReference>
<dbReference type="HOGENOM" id="CLU_026425_4_2_3"/>
<dbReference type="Gene3D" id="3.30.2290.10">
    <property type="entry name" value="PmbA/TldD superfamily"/>
    <property type="match status" value="1"/>
</dbReference>
<reference evidence="5 6" key="1">
    <citation type="submission" date="2012-06" db="EMBL/GenBank/DDBJ databases">
        <title>Finished chromosome of genome of Oscillatoria acuminata PCC 6304.</title>
        <authorList>
            <consortium name="US DOE Joint Genome Institute"/>
            <person name="Gugger M."/>
            <person name="Coursin T."/>
            <person name="Rippka R."/>
            <person name="Tandeau De Marsac N."/>
            <person name="Huntemann M."/>
            <person name="Wei C.-L."/>
            <person name="Han J."/>
            <person name="Detter J.C."/>
            <person name="Han C."/>
            <person name="Tapia R."/>
            <person name="Davenport K."/>
            <person name="Daligault H."/>
            <person name="Erkkila T."/>
            <person name="Gu W."/>
            <person name="Munk A.C.C."/>
            <person name="Teshima H."/>
            <person name="Xu Y."/>
            <person name="Chain P."/>
            <person name="Chen A."/>
            <person name="Krypides N."/>
            <person name="Mavromatis K."/>
            <person name="Markowitz V."/>
            <person name="Szeto E."/>
            <person name="Ivanova N."/>
            <person name="Mikhailova N."/>
            <person name="Ovchinnikova G."/>
            <person name="Pagani I."/>
            <person name="Pati A."/>
            <person name="Goodwin L."/>
            <person name="Peters L."/>
            <person name="Pitluck S."/>
            <person name="Woyke T."/>
            <person name="Kerfeld C."/>
        </authorList>
    </citation>
    <scope>NUCLEOTIDE SEQUENCE [LARGE SCALE GENOMIC DNA]</scope>
    <source>
        <strain evidence="5 6">PCC 6304</strain>
    </source>
</reference>
<comment type="similarity">
    <text evidence="1">Belongs to the peptidase U62 family.</text>
</comment>
<dbReference type="InterPro" id="IPR047657">
    <property type="entry name" value="PmbA"/>
</dbReference>
<evidence type="ECO:0000313" key="5">
    <source>
        <dbReference type="EMBL" id="AFY80226.1"/>
    </source>
</evidence>
<dbReference type="Proteomes" id="UP000010367">
    <property type="component" value="Chromosome"/>
</dbReference>
<protein>
    <submittedName>
        <fullName evidence="5">Putative Zn-dependent protease-like protein</fullName>
    </submittedName>
</protein>
<keyword evidence="5" id="KW-0645">Protease</keyword>
<dbReference type="STRING" id="56110.Oscil6304_0479"/>
<evidence type="ECO:0000259" key="2">
    <source>
        <dbReference type="Pfam" id="PF01523"/>
    </source>
</evidence>
<dbReference type="Pfam" id="PF19290">
    <property type="entry name" value="PmbA_TldD_2nd"/>
    <property type="match status" value="1"/>
</dbReference>
<keyword evidence="5" id="KW-0378">Hydrolase</keyword>
<dbReference type="KEGG" id="oac:Oscil6304_0479"/>
<keyword evidence="6" id="KW-1185">Reference proteome</keyword>
<dbReference type="PANTHER" id="PTHR43421:SF1">
    <property type="entry name" value="METALLOPROTEASE PMBA"/>
    <property type="match status" value="1"/>
</dbReference>
<dbReference type="InParanoid" id="K9TDM1"/>
<dbReference type="RefSeq" id="WP_015146876.1">
    <property type="nucleotide sequence ID" value="NC_019693.1"/>
</dbReference>
<evidence type="ECO:0000259" key="4">
    <source>
        <dbReference type="Pfam" id="PF19290"/>
    </source>
</evidence>
<dbReference type="InterPro" id="IPR045569">
    <property type="entry name" value="Metalloprtase-TldD/E_C"/>
</dbReference>
<dbReference type="GO" id="GO:0005829">
    <property type="term" value="C:cytosol"/>
    <property type="evidence" value="ECO:0007669"/>
    <property type="project" value="TreeGrafter"/>
</dbReference>
<dbReference type="eggNOG" id="COG0312">
    <property type="taxonomic scope" value="Bacteria"/>
</dbReference>
<evidence type="ECO:0000259" key="3">
    <source>
        <dbReference type="Pfam" id="PF19289"/>
    </source>
</evidence>
<gene>
    <name evidence="5" type="ORF">Oscil6304_0479</name>
</gene>
<feature type="domain" description="Metalloprotease TldD/E C-terminal" evidence="3">
    <location>
        <begin position="218"/>
        <end position="434"/>
    </location>
</feature>
<accession>K9TDM1</accession>
<dbReference type="Pfam" id="PF01523">
    <property type="entry name" value="PmbA_TldD_1st"/>
    <property type="match status" value="1"/>
</dbReference>
<dbReference type="InterPro" id="IPR045570">
    <property type="entry name" value="Metalloprtase-TldD/E_cen_dom"/>
</dbReference>
<dbReference type="AlphaFoldDB" id="K9TDM1"/>
<dbReference type="InterPro" id="IPR002510">
    <property type="entry name" value="Metalloprtase-TldD/E_N"/>
</dbReference>
<proteinExistence type="inferred from homology"/>
<dbReference type="SUPFAM" id="SSF111283">
    <property type="entry name" value="Putative modulator of DNA gyrase, PmbA/TldD"/>
    <property type="match status" value="1"/>
</dbReference>
<dbReference type="InterPro" id="IPR035068">
    <property type="entry name" value="TldD/PmbA_N"/>
</dbReference>
<dbReference type="GO" id="GO:0006508">
    <property type="term" value="P:proteolysis"/>
    <property type="evidence" value="ECO:0007669"/>
    <property type="project" value="UniProtKB-KW"/>
</dbReference>
<dbReference type="PANTHER" id="PTHR43421">
    <property type="entry name" value="METALLOPROTEASE PMBA"/>
    <property type="match status" value="1"/>
</dbReference>
<sequence length="437" mass="47517">MGSEHLQTEELPEQLLDLAKQAGVEAAEVFQSRSHSRPVYFEANRLKQLESAQSEGTALRLWKNGRPGLAVAYGPVDPKSLVDRAIALSDLNQPETIEMTENRSGSYPDLGEMVPVEQLLDWGKEAIALIRDAYPEILCNGEWDCDSETTRLLNSKGLDCSYKDTTLSCYLSADWIRSEDFLSVSDGQTQRGLLEPRGVAQQILQRLDWSRDNAPALSGRVPILFTAKAADMLWGTVQEAINGKRVWEQSSPWSDRLGSAIVSESLTISQEPDAGPYSCPFDDEGTPTQRIIFIQNGVLQQFYSDRTTGGLLGIGTTGNGFRPGLGSYPTPGLFNWLIQPGSKSLAELIAGLDEAIVVDQMLGGATGISGDFSINVDLGFRIKNGQVIGRVKDTMVAGNVYTALKQVIDIGGDAEWNGACYTPSLILEGLSVTGKTY</sequence>
<dbReference type="GO" id="GO:0008237">
    <property type="term" value="F:metallopeptidase activity"/>
    <property type="evidence" value="ECO:0007669"/>
    <property type="project" value="InterPro"/>
</dbReference>
<name>K9TDM1_9CYAN</name>
<dbReference type="PATRIC" id="fig|56110.3.peg.576"/>
<feature type="domain" description="Metalloprotease TldD/E N-terminal" evidence="2">
    <location>
        <begin position="27"/>
        <end position="88"/>
    </location>
</feature>
<dbReference type="InterPro" id="IPR036059">
    <property type="entry name" value="TldD/PmbA_sf"/>
</dbReference>
<dbReference type="EMBL" id="CP003607">
    <property type="protein sequence ID" value="AFY80226.1"/>
    <property type="molecule type" value="Genomic_DNA"/>
</dbReference>
<organism evidence="5 6">
    <name type="scientific">Oscillatoria acuminata PCC 6304</name>
    <dbReference type="NCBI Taxonomy" id="56110"/>
    <lineage>
        <taxon>Bacteria</taxon>
        <taxon>Bacillati</taxon>
        <taxon>Cyanobacteriota</taxon>
        <taxon>Cyanophyceae</taxon>
        <taxon>Oscillatoriophycideae</taxon>
        <taxon>Oscillatoriales</taxon>
        <taxon>Oscillatoriaceae</taxon>
        <taxon>Oscillatoria</taxon>
    </lineage>
</organism>
<evidence type="ECO:0000256" key="1">
    <source>
        <dbReference type="ARBA" id="ARBA00005836"/>
    </source>
</evidence>
<feature type="domain" description="Metalloprotease TldD/E central" evidence="4">
    <location>
        <begin position="114"/>
        <end position="207"/>
    </location>
</feature>
<dbReference type="OrthoDB" id="440929at2"/>
<evidence type="ECO:0000313" key="6">
    <source>
        <dbReference type="Proteomes" id="UP000010367"/>
    </source>
</evidence>